<evidence type="ECO:0000313" key="3">
    <source>
        <dbReference type="Proteomes" id="UP000013827"/>
    </source>
</evidence>
<reference evidence="2" key="2">
    <citation type="submission" date="2024-10" db="UniProtKB">
        <authorList>
            <consortium name="EnsemblProtists"/>
        </authorList>
    </citation>
    <scope>IDENTIFICATION</scope>
</reference>
<keyword evidence="1" id="KW-1133">Transmembrane helix</keyword>
<organism evidence="2 3">
    <name type="scientific">Emiliania huxleyi (strain CCMP1516)</name>
    <dbReference type="NCBI Taxonomy" id="280463"/>
    <lineage>
        <taxon>Eukaryota</taxon>
        <taxon>Haptista</taxon>
        <taxon>Haptophyta</taxon>
        <taxon>Prymnesiophyceae</taxon>
        <taxon>Isochrysidales</taxon>
        <taxon>Noelaerhabdaceae</taxon>
        <taxon>Emiliania</taxon>
    </lineage>
</organism>
<keyword evidence="1" id="KW-0472">Membrane</keyword>
<accession>A0A0D3KJD9</accession>
<dbReference type="GeneID" id="17281145"/>
<feature type="transmembrane region" description="Helical" evidence="1">
    <location>
        <begin position="69"/>
        <end position="95"/>
    </location>
</feature>
<proteinExistence type="predicted"/>
<feature type="transmembrane region" description="Helical" evidence="1">
    <location>
        <begin position="262"/>
        <end position="283"/>
    </location>
</feature>
<keyword evidence="1" id="KW-0812">Transmembrane</keyword>
<dbReference type="KEGG" id="ehx:EMIHUDRAFT_467341"/>
<protein>
    <submittedName>
        <fullName evidence="2">Uncharacterized protein</fullName>
    </submittedName>
</protein>
<sequence>MSLARSKGLSPDKLSCDPAYFELEKVGGAFNPMAESQRENGIQQRVLPENVYTAAIVAWLNNESASEAAIGAAFFTAPPVALTIFLQVTLTYYLQVGVKDYDGDLEAVCLTDHRMLLYTGLSAFVGLSLGNLYTILEAHNWLQMFGSCERHEELMLQKYLLKPTPQAPTGTGKEESGKEESSVYPDCVDEAMDGVARSMEGGLGEAMGTDDMRGVCRPQSGITPCARASFYAFLLLPWAAVTVGVLFAGSGSVLRSGNRFDLVLNCVAAIFVLELGEVTYALLLPRTIKNSTAGLPPLNRVGSEGGAVASALRKYGTLFFFWIVIAATAVVDVPLYYFWCNWSVD</sequence>
<name>A0A0D3KJD9_EMIH1</name>
<feature type="transmembrane region" description="Helical" evidence="1">
    <location>
        <begin position="230"/>
        <end position="250"/>
    </location>
</feature>
<dbReference type="PaxDb" id="2903-EOD35874"/>
<feature type="transmembrane region" description="Helical" evidence="1">
    <location>
        <begin position="115"/>
        <end position="136"/>
    </location>
</feature>
<dbReference type="EnsemblProtists" id="EOD35874">
    <property type="protein sequence ID" value="EOD35874"/>
    <property type="gene ID" value="EMIHUDRAFT_467341"/>
</dbReference>
<evidence type="ECO:0000256" key="1">
    <source>
        <dbReference type="SAM" id="Phobius"/>
    </source>
</evidence>
<dbReference type="RefSeq" id="XP_005788303.1">
    <property type="nucleotide sequence ID" value="XM_005788246.1"/>
</dbReference>
<dbReference type="Proteomes" id="UP000013827">
    <property type="component" value="Unassembled WGS sequence"/>
</dbReference>
<dbReference type="AlphaFoldDB" id="A0A0D3KJD9"/>
<dbReference type="HOGENOM" id="CLU_805197_0_0_1"/>
<keyword evidence="3" id="KW-1185">Reference proteome</keyword>
<evidence type="ECO:0000313" key="2">
    <source>
        <dbReference type="EnsemblProtists" id="EOD35874"/>
    </source>
</evidence>
<reference evidence="3" key="1">
    <citation type="journal article" date="2013" name="Nature">
        <title>Pan genome of the phytoplankton Emiliania underpins its global distribution.</title>
        <authorList>
            <person name="Read B.A."/>
            <person name="Kegel J."/>
            <person name="Klute M.J."/>
            <person name="Kuo A."/>
            <person name="Lefebvre S.C."/>
            <person name="Maumus F."/>
            <person name="Mayer C."/>
            <person name="Miller J."/>
            <person name="Monier A."/>
            <person name="Salamov A."/>
            <person name="Young J."/>
            <person name="Aguilar M."/>
            <person name="Claverie J.M."/>
            <person name="Frickenhaus S."/>
            <person name="Gonzalez K."/>
            <person name="Herman E.K."/>
            <person name="Lin Y.C."/>
            <person name="Napier J."/>
            <person name="Ogata H."/>
            <person name="Sarno A.F."/>
            <person name="Shmutz J."/>
            <person name="Schroeder D."/>
            <person name="de Vargas C."/>
            <person name="Verret F."/>
            <person name="von Dassow P."/>
            <person name="Valentin K."/>
            <person name="Van de Peer Y."/>
            <person name="Wheeler G."/>
            <person name="Dacks J.B."/>
            <person name="Delwiche C.F."/>
            <person name="Dyhrman S.T."/>
            <person name="Glockner G."/>
            <person name="John U."/>
            <person name="Richards T."/>
            <person name="Worden A.Z."/>
            <person name="Zhang X."/>
            <person name="Grigoriev I.V."/>
            <person name="Allen A.E."/>
            <person name="Bidle K."/>
            <person name="Borodovsky M."/>
            <person name="Bowler C."/>
            <person name="Brownlee C."/>
            <person name="Cock J.M."/>
            <person name="Elias M."/>
            <person name="Gladyshev V.N."/>
            <person name="Groth M."/>
            <person name="Guda C."/>
            <person name="Hadaegh A."/>
            <person name="Iglesias-Rodriguez M.D."/>
            <person name="Jenkins J."/>
            <person name="Jones B.M."/>
            <person name="Lawson T."/>
            <person name="Leese F."/>
            <person name="Lindquist E."/>
            <person name="Lobanov A."/>
            <person name="Lomsadze A."/>
            <person name="Malik S.B."/>
            <person name="Marsh M.E."/>
            <person name="Mackinder L."/>
            <person name="Mock T."/>
            <person name="Mueller-Roeber B."/>
            <person name="Pagarete A."/>
            <person name="Parker M."/>
            <person name="Probert I."/>
            <person name="Quesneville H."/>
            <person name="Raines C."/>
            <person name="Rensing S.A."/>
            <person name="Riano-Pachon D.M."/>
            <person name="Richier S."/>
            <person name="Rokitta S."/>
            <person name="Shiraiwa Y."/>
            <person name="Soanes D.M."/>
            <person name="van der Giezen M."/>
            <person name="Wahlund T.M."/>
            <person name="Williams B."/>
            <person name="Wilson W."/>
            <person name="Wolfe G."/>
            <person name="Wurch L.L."/>
        </authorList>
    </citation>
    <scope>NUCLEOTIDE SEQUENCE</scope>
</reference>
<feature type="transmembrane region" description="Helical" evidence="1">
    <location>
        <begin position="319"/>
        <end position="339"/>
    </location>
</feature>